<evidence type="ECO:0000313" key="2">
    <source>
        <dbReference type="Proteomes" id="UP000053800"/>
    </source>
</evidence>
<dbReference type="InterPro" id="IPR021109">
    <property type="entry name" value="Peptidase_aspartic_dom_sf"/>
</dbReference>
<protein>
    <recommendedName>
        <fullName evidence="3">Peptidase A2 domain-containing protein</fullName>
    </recommendedName>
</protein>
<evidence type="ECO:0008006" key="3">
    <source>
        <dbReference type="Google" id="ProtNLM"/>
    </source>
</evidence>
<accession>A0ABR5B2T4</accession>
<dbReference type="SUPFAM" id="SSF50630">
    <property type="entry name" value="Acid proteases"/>
    <property type="match status" value="1"/>
</dbReference>
<name>A0ABR5B2T4_CRYGA</name>
<organism evidence="1 2">
    <name type="scientific">Cryptococcus bacillisporus CA1873</name>
    <dbReference type="NCBI Taxonomy" id="1296111"/>
    <lineage>
        <taxon>Eukaryota</taxon>
        <taxon>Fungi</taxon>
        <taxon>Dikarya</taxon>
        <taxon>Basidiomycota</taxon>
        <taxon>Agaricomycotina</taxon>
        <taxon>Tremellomycetes</taxon>
        <taxon>Tremellales</taxon>
        <taxon>Cryptococcaceae</taxon>
        <taxon>Cryptococcus</taxon>
        <taxon>Cryptococcus gattii species complex</taxon>
    </lineage>
</organism>
<reference evidence="1 2" key="1">
    <citation type="submission" date="2015-01" db="EMBL/GenBank/DDBJ databases">
        <title>The Genome Sequence of Cryptococcus gattii CA1873.</title>
        <authorList>
            <consortium name="The Broad Institute Genomics Platform"/>
            <person name="Cuomo C."/>
            <person name="Litvintseva A."/>
            <person name="Chen Y."/>
            <person name="Heitman J."/>
            <person name="Sun S."/>
            <person name="Springer D."/>
            <person name="Dromer F."/>
            <person name="Young S."/>
            <person name="Zeng Q."/>
            <person name="Gargeya S."/>
            <person name="Abouelleil A."/>
            <person name="Alvarado L."/>
            <person name="Chapman S.B."/>
            <person name="Gainer-Dewar J."/>
            <person name="Goldberg J."/>
            <person name="Griggs A."/>
            <person name="Gujja S."/>
            <person name="Hansen M."/>
            <person name="Howarth C."/>
            <person name="Imamovic A."/>
            <person name="Larimer J."/>
            <person name="Murphy C."/>
            <person name="Naylor J."/>
            <person name="Pearson M."/>
            <person name="Priest M."/>
            <person name="Roberts A."/>
            <person name="Saif S."/>
            <person name="Shea T."/>
            <person name="Sykes S."/>
            <person name="Wortman J."/>
            <person name="Nusbaum C."/>
            <person name="Birren B."/>
        </authorList>
    </citation>
    <scope>NUCLEOTIDE SEQUENCE [LARGE SCALE GENOMIC DNA]</scope>
    <source>
        <strain evidence="1 2">CA1873</strain>
    </source>
</reference>
<keyword evidence="2" id="KW-1185">Reference proteome</keyword>
<gene>
    <name evidence="1" type="ORF">I314_06402</name>
</gene>
<evidence type="ECO:0000313" key="1">
    <source>
        <dbReference type="EMBL" id="KIR57896.1"/>
    </source>
</evidence>
<dbReference type="Proteomes" id="UP000053800">
    <property type="component" value="Unassembled WGS sequence"/>
</dbReference>
<proteinExistence type="predicted"/>
<sequence length="307" mass="33625">MLHALGHPLPKATDIPHFQGQLSDADSVLTHLHSLQQLFQSHALLTAMDDEEMEEQQQGTVIEIANNSLQCAGLIGWVECDGQSMEKDSVTTWEDWSAAFKAKAMPSHWEFRDVTSAYLTLLQTLPPESNNTQNSLYALFHPLLAISVPAPTDDPSPACPLRFLLDTGASTTFVDLKLAVRLGWKMGLFMTDMVAGSFSLNKHMYQIHGVMMDLHGTYDGILGLNFFAQHGLLMDTNSLAHLLEAGGMDLSVLGLQKEGASNSELISAMSNHTEIHSTTLQTATAADSHSLVDVLCHLQAKFHDVFL</sequence>
<dbReference type="EMBL" id="KN848909">
    <property type="protein sequence ID" value="KIR57896.1"/>
    <property type="molecule type" value="Genomic_DNA"/>
</dbReference>
<dbReference type="Gene3D" id="2.40.70.10">
    <property type="entry name" value="Acid Proteases"/>
    <property type="match status" value="1"/>
</dbReference>